<dbReference type="FunFam" id="2.60.40.10:FF:002198">
    <property type="entry name" value="Immunoglobulin heavy variable 5-2"/>
    <property type="match status" value="1"/>
</dbReference>
<organism evidence="5 6">
    <name type="scientific">Coturnix japonica</name>
    <name type="common">Japanese quail</name>
    <name type="synonym">Coturnix coturnix japonica</name>
    <dbReference type="NCBI Taxonomy" id="93934"/>
    <lineage>
        <taxon>Eukaryota</taxon>
        <taxon>Metazoa</taxon>
        <taxon>Chordata</taxon>
        <taxon>Craniata</taxon>
        <taxon>Vertebrata</taxon>
        <taxon>Euteleostomi</taxon>
        <taxon>Archelosauria</taxon>
        <taxon>Archosauria</taxon>
        <taxon>Dinosauria</taxon>
        <taxon>Saurischia</taxon>
        <taxon>Theropoda</taxon>
        <taxon>Coelurosauria</taxon>
        <taxon>Aves</taxon>
        <taxon>Neognathae</taxon>
        <taxon>Galloanserae</taxon>
        <taxon>Galliformes</taxon>
        <taxon>Phasianidae</taxon>
        <taxon>Perdicinae</taxon>
        <taxon>Coturnix</taxon>
    </lineage>
</organism>
<dbReference type="PROSITE" id="PS50835">
    <property type="entry name" value="IG_LIKE"/>
    <property type="match status" value="1"/>
</dbReference>
<dbReference type="Gene3D" id="2.60.40.10">
    <property type="entry name" value="Immunoglobulins"/>
    <property type="match status" value="1"/>
</dbReference>
<evidence type="ECO:0000256" key="1">
    <source>
        <dbReference type="ARBA" id="ARBA00022859"/>
    </source>
</evidence>
<evidence type="ECO:0000256" key="3">
    <source>
        <dbReference type="ARBA" id="ARBA00043265"/>
    </source>
</evidence>
<evidence type="ECO:0000259" key="4">
    <source>
        <dbReference type="PROSITE" id="PS50835"/>
    </source>
</evidence>
<reference evidence="5" key="1">
    <citation type="submission" date="2025-08" db="UniProtKB">
        <authorList>
            <consortium name="Ensembl"/>
        </authorList>
    </citation>
    <scope>IDENTIFICATION</scope>
</reference>
<evidence type="ECO:0000313" key="6">
    <source>
        <dbReference type="Proteomes" id="UP000694412"/>
    </source>
</evidence>
<dbReference type="InterPro" id="IPR050199">
    <property type="entry name" value="IgHV"/>
</dbReference>
<keyword evidence="2" id="KW-1064">Adaptive immunity</keyword>
<sequence length="288" mass="31501">MDIGLWIWMMDIGCHCGVSMSSEWDFYVVSCARPGGGLSLVCKASGFTFSSYGMNWVRQAPGKGLEWVAGIDNDGYARYMPAVLDRATITRDNGQSTVRLQLNSLKDEDSAMYYCAKCACGYSANRSLWDSIGPLWSLWGPYGVLCAHIGPYGVLWGSMGSLWGSLCPYRPLWGSMGLYGVPMGSNRTLYVPMGSYGSLWFPMGSYGAIGVSMGFYGVPMGSLWGPIGPYMSLWVPICPYGVLCLPMGSHTSSKPHRNHLIFGSENPDLLIFHPAAGSRWPHRLLFSG</sequence>
<accession>A0A8C2SR56</accession>
<dbReference type="InterPro" id="IPR013783">
    <property type="entry name" value="Ig-like_fold"/>
</dbReference>
<dbReference type="GO" id="GO:0005576">
    <property type="term" value="C:extracellular region"/>
    <property type="evidence" value="ECO:0007669"/>
    <property type="project" value="UniProtKB-ARBA"/>
</dbReference>
<protein>
    <recommendedName>
        <fullName evidence="4">Ig-like domain-containing protein</fullName>
    </recommendedName>
</protein>
<dbReference type="GeneTree" id="ENSGT01050000244936"/>
<evidence type="ECO:0000256" key="2">
    <source>
        <dbReference type="ARBA" id="ARBA00023130"/>
    </source>
</evidence>
<name>A0A8C2SR56_COTJA</name>
<dbReference type="SMART" id="SM00406">
    <property type="entry name" value="IGv"/>
    <property type="match status" value="1"/>
</dbReference>
<keyword evidence="6" id="KW-1185">Reference proteome</keyword>
<dbReference type="Proteomes" id="UP000694412">
    <property type="component" value="Unassembled WGS sequence"/>
</dbReference>
<keyword evidence="3" id="KW-1280">Immunoglobulin</keyword>
<dbReference type="Ensembl" id="ENSCJPT00005003668.1">
    <property type="protein sequence ID" value="ENSCJPP00005002043.1"/>
    <property type="gene ID" value="ENSCJPG00005002207.1"/>
</dbReference>
<reference evidence="5" key="2">
    <citation type="submission" date="2025-09" db="UniProtKB">
        <authorList>
            <consortium name="Ensembl"/>
        </authorList>
    </citation>
    <scope>IDENTIFICATION</scope>
</reference>
<dbReference type="GO" id="GO:0019814">
    <property type="term" value="C:immunoglobulin complex"/>
    <property type="evidence" value="ECO:0007669"/>
    <property type="project" value="UniProtKB-KW"/>
</dbReference>
<dbReference type="SUPFAM" id="SSF48726">
    <property type="entry name" value="Immunoglobulin"/>
    <property type="match status" value="1"/>
</dbReference>
<dbReference type="InterPro" id="IPR013106">
    <property type="entry name" value="Ig_V-set"/>
</dbReference>
<dbReference type="GO" id="GO:0002250">
    <property type="term" value="P:adaptive immune response"/>
    <property type="evidence" value="ECO:0007669"/>
    <property type="project" value="UniProtKB-KW"/>
</dbReference>
<feature type="domain" description="Ig-like" evidence="4">
    <location>
        <begin position="35"/>
        <end position="115"/>
    </location>
</feature>
<dbReference type="AlphaFoldDB" id="A0A8C2SR56"/>
<proteinExistence type="predicted"/>
<dbReference type="Pfam" id="PF07686">
    <property type="entry name" value="V-set"/>
    <property type="match status" value="1"/>
</dbReference>
<dbReference type="PANTHER" id="PTHR23266">
    <property type="entry name" value="IMMUNOGLOBULIN HEAVY CHAIN"/>
    <property type="match status" value="1"/>
</dbReference>
<keyword evidence="1" id="KW-0391">Immunity</keyword>
<dbReference type="InterPro" id="IPR007110">
    <property type="entry name" value="Ig-like_dom"/>
</dbReference>
<evidence type="ECO:0000313" key="5">
    <source>
        <dbReference type="Ensembl" id="ENSCJPP00005002043.1"/>
    </source>
</evidence>
<dbReference type="InterPro" id="IPR036179">
    <property type="entry name" value="Ig-like_dom_sf"/>
</dbReference>